<evidence type="ECO:0000313" key="1">
    <source>
        <dbReference type="EMBL" id="MCI65215.1"/>
    </source>
</evidence>
<dbReference type="Proteomes" id="UP000265520">
    <property type="component" value="Unassembled WGS sequence"/>
</dbReference>
<organism evidence="1 2">
    <name type="scientific">Trifolium medium</name>
    <dbReference type="NCBI Taxonomy" id="97028"/>
    <lineage>
        <taxon>Eukaryota</taxon>
        <taxon>Viridiplantae</taxon>
        <taxon>Streptophyta</taxon>
        <taxon>Embryophyta</taxon>
        <taxon>Tracheophyta</taxon>
        <taxon>Spermatophyta</taxon>
        <taxon>Magnoliopsida</taxon>
        <taxon>eudicotyledons</taxon>
        <taxon>Gunneridae</taxon>
        <taxon>Pentapetalae</taxon>
        <taxon>rosids</taxon>
        <taxon>fabids</taxon>
        <taxon>Fabales</taxon>
        <taxon>Fabaceae</taxon>
        <taxon>Papilionoideae</taxon>
        <taxon>50 kb inversion clade</taxon>
        <taxon>NPAAA clade</taxon>
        <taxon>Hologalegina</taxon>
        <taxon>IRL clade</taxon>
        <taxon>Trifolieae</taxon>
        <taxon>Trifolium</taxon>
    </lineage>
</organism>
<name>A0A392TZF9_9FABA</name>
<evidence type="ECO:0000313" key="2">
    <source>
        <dbReference type="Proteomes" id="UP000265520"/>
    </source>
</evidence>
<keyword evidence="2" id="KW-1185">Reference proteome</keyword>
<comment type="caution">
    <text evidence="1">The sequence shown here is derived from an EMBL/GenBank/DDBJ whole genome shotgun (WGS) entry which is preliminary data.</text>
</comment>
<feature type="non-terminal residue" evidence="1">
    <location>
        <position position="1"/>
    </location>
</feature>
<dbReference type="AlphaFoldDB" id="A0A392TZF9"/>
<accession>A0A392TZF9</accession>
<protein>
    <submittedName>
        <fullName evidence="1">Uncharacterized protein</fullName>
    </submittedName>
</protein>
<proteinExistence type="predicted"/>
<sequence>AVAVAVVATANIVVGVRCVAA</sequence>
<dbReference type="EMBL" id="LXQA010671568">
    <property type="protein sequence ID" value="MCI65215.1"/>
    <property type="molecule type" value="Genomic_DNA"/>
</dbReference>
<reference evidence="1 2" key="1">
    <citation type="journal article" date="2018" name="Front. Plant Sci.">
        <title>Red Clover (Trifolium pratense) and Zigzag Clover (T. medium) - A Picture of Genomic Similarities and Differences.</title>
        <authorList>
            <person name="Dluhosova J."/>
            <person name="Istvanek J."/>
            <person name="Nedelnik J."/>
            <person name="Repkova J."/>
        </authorList>
    </citation>
    <scope>NUCLEOTIDE SEQUENCE [LARGE SCALE GENOMIC DNA]</scope>
    <source>
        <strain evidence="2">cv. 10/8</strain>
        <tissue evidence="1">Leaf</tissue>
    </source>
</reference>